<accession>A0A1J1HEI8</accession>
<dbReference type="VEuPathDB" id="PlasmoDB:PRELSG_1333200"/>
<dbReference type="OMA" id="FLLFREC"/>
<evidence type="ECO:0000313" key="2">
    <source>
        <dbReference type="Proteomes" id="UP000220158"/>
    </source>
</evidence>
<dbReference type="AlphaFoldDB" id="A0A1J1HEI8"/>
<dbReference type="Proteomes" id="UP000220158">
    <property type="component" value="Chromosome 13"/>
</dbReference>
<organism evidence="1 2">
    <name type="scientific">Plasmodium relictum</name>
    <dbReference type="NCBI Taxonomy" id="85471"/>
    <lineage>
        <taxon>Eukaryota</taxon>
        <taxon>Sar</taxon>
        <taxon>Alveolata</taxon>
        <taxon>Apicomplexa</taxon>
        <taxon>Aconoidasida</taxon>
        <taxon>Haemosporida</taxon>
        <taxon>Plasmodiidae</taxon>
        <taxon>Plasmodium</taxon>
        <taxon>Plasmodium (Haemamoeba)</taxon>
    </lineage>
</organism>
<name>A0A1J1HEI8_PLARL</name>
<dbReference type="GeneID" id="39738265"/>
<evidence type="ECO:0000313" key="1">
    <source>
        <dbReference type="EMBL" id="CRH03958.1"/>
    </source>
</evidence>
<keyword evidence="2" id="KW-1185">Reference proteome</keyword>
<proteinExistence type="predicted"/>
<protein>
    <submittedName>
        <fullName evidence="1">Uncharacterized protein</fullName>
    </submittedName>
</protein>
<dbReference type="RefSeq" id="XP_028535964.1">
    <property type="nucleotide sequence ID" value="XM_028678860.1"/>
</dbReference>
<reference evidence="1 2" key="1">
    <citation type="submission" date="2015-04" db="EMBL/GenBank/DDBJ databases">
        <authorList>
            <consortium name="Pathogen Informatics"/>
        </authorList>
    </citation>
    <scope>NUCLEOTIDE SEQUENCE [LARGE SCALE GENOMIC DNA]</scope>
    <source>
        <strain evidence="1 2">SGS1</strain>
    </source>
</reference>
<sequence length="144" mass="16811">MNEKCDEIKLKYYTCLNNSKRNPKKCKNIEDELRTCSKKTGESYCIDEINNLMNCSRSPDPSSCAKEFLLFRECNRPDGPHIVIEDNKYVITKEHLDKYNVNDSTIGSVEAPERNNSNTVSFLEKMKATLHLKNFKEKFVAYKW</sequence>
<gene>
    <name evidence="1" type="ORF">PRELSG_1333200</name>
</gene>
<dbReference type="EMBL" id="LN835308">
    <property type="protein sequence ID" value="CRH03958.1"/>
    <property type="molecule type" value="Genomic_DNA"/>
</dbReference>
<dbReference type="OrthoDB" id="408698at2759"/>
<dbReference type="KEGG" id="prel:PRELSG_1333200"/>